<dbReference type="Gene3D" id="3.30.450.240">
    <property type="match status" value="1"/>
</dbReference>
<evidence type="ECO:0000313" key="2">
    <source>
        <dbReference type="EMBL" id="EQC32963.1"/>
    </source>
</evidence>
<dbReference type="InterPro" id="IPR018544">
    <property type="entry name" value="KICS_2"/>
</dbReference>
<evidence type="ECO:0000313" key="3">
    <source>
        <dbReference type="Proteomes" id="UP000030762"/>
    </source>
</evidence>
<organism evidence="2 3">
    <name type="scientific">Saprolegnia diclina (strain VS20)</name>
    <dbReference type="NCBI Taxonomy" id="1156394"/>
    <lineage>
        <taxon>Eukaryota</taxon>
        <taxon>Sar</taxon>
        <taxon>Stramenopiles</taxon>
        <taxon>Oomycota</taxon>
        <taxon>Saprolegniomycetes</taxon>
        <taxon>Saprolegniales</taxon>
        <taxon>Saprolegniaceae</taxon>
        <taxon>Saprolegnia</taxon>
    </lineage>
</organism>
<dbReference type="RefSeq" id="XP_008613649.1">
    <property type="nucleotide sequence ID" value="XM_008615427.1"/>
</dbReference>
<dbReference type="PANTHER" id="PTHR31581">
    <property type="entry name" value="KICSTOR COMPLEX PROTEIN C12ORF66"/>
    <property type="match status" value="1"/>
</dbReference>
<dbReference type="GeneID" id="19950217"/>
<protein>
    <submittedName>
        <fullName evidence="2">Uncharacterized protein</fullName>
    </submittedName>
</protein>
<dbReference type="PANTHER" id="PTHR31581:SF1">
    <property type="entry name" value="KICSTOR SUBUNIT 2"/>
    <property type="match status" value="1"/>
</dbReference>
<dbReference type="InParanoid" id="T0RL38"/>
<feature type="region of interest" description="Disordered" evidence="1">
    <location>
        <begin position="297"/>
        <end position="329"/>
    </location>
</feature>
<dbReference type="Pfam" id="PF09404">
    <property type="entry name" value="C12orf66_like"/>
    <property type="match status" value="1"/>
</dbReference>
<dbReference type="AlphaFoldDB" id="T0RL38"/>
<dbReference type="EMBL" id="JH767161">
    <property type="protein sequence ID" value="EQC32963.1"/>
    <property type="molecule type" value="Genomic_DNA"/>
</dbReference>
<gene>
    <name evidence="2" type="ORF">SDRG_09490</name>
</gene>
<sequence length="627" mass="71175">MSKAQHELSELLQAHLPSFLDEMANHRYKNAKDSVPLEQDGNREWRHLSRLLHMWADCESTYHKMTYLQPEYLYKDTLRSLYLQLKTQSLVCADLLHFHRRDKAGSESDVDKVGPSLAAIAAAAKCSTPTVVAPSGYYDSLRFSWQSDQTFLNDNPSSAGSVASNLSEFDQYYEGPPSVRIIEYKTFLDQCSRYFEQRLLLVSFYLGLAREKPHVHYLFDYKEKEQSLENIQHALRTLEHPFFHALQTAATMEVQTIRAALKCEMMLSQYNYLHSIMALHKLKQQLGAWADLLDQAEDDDDESPDGTTSDLRISRTSRNSDRVLPTPPGRLSLESKAHLCTKPHPIAKLLKRGESSSNVLQPSAHSLSCSNSQHAAPFDDAIVLPLFRWSKKFYQSLVAKFTLYFYKWLDQMDGQLQPRGILPVPKAIVNHVGLAYTELIDTFFSRHFLRDHSESAQLLLVLDSAGLPGPFHAKGYLCPSQTIAGPKKSSANRIRAANKTYFGKVSRYDEDIHGEFAPLWGVASFPVVYCYPKAEPPEHFVPRHFPNLVGLLQDLPPWDAKAKTAHTSPITIHHEKKPASTYAIARVDACVYLTLIFEKRKQGPSDKVLQDLLVLLLSSLQHTTVFR</sequence>
<dbReference type="SUPFAM" id="SSF160651">
    <property type="entry name" value="FLJ32549 C-terminal domain-like"/>
    <property type="match status" value="1"/>
</dbReference>
<dbReference type="Proteomes" id="UP000030762">
    <property type="component" value="Unassembled WGS sequence"/>
</dbReference>
<accession>T0RL38</accession>
<proteinExistence type="predicted"/>
<evidence type="ECO:0000256" key="1">
    <source>
        <dbReference type="SAM" id="MobiDB-lite"/>
    </source>
</evidence>
<dbReference type="OMA" id="MRIVEYK"/>
<dbReference type="OrthoDB" id="18134at2759"/>
<dbReference type="Gene3D" id="1.10.3450.30">
    <property type="match status" value="1"/>
</dbReference>
<dbReference type="GO" id="GO:0042149">
    <property type="term" value="P:cellular response to glucose starvation"/>
    <property type="evidence" value="ECO:0007669"/>
    <property type="project" value="TreeGrafter"/>
</dbReference>
<dbReference type="GO" id="GO:1904262">
    <property type="term" value="P:negative regulation of TORC1 signaling"/>
    <property type="evidence" value="ECO:0007669"/>
    <property type="project" value="TreeGrafter"/>
</dbReference>
<dbReference type="SUPFAM" id="SSF158548">
    <property type="entry name" value="FLJ32549 domain-like"/>
    <property type="match status" value="1"/>
</dbReference>
<dbReference type="VEuPathDB" id="FungiDB:SDRG_09490"/>
<dbReference type="GO" id="GO:0061462">
    <property type="term" value="P:protein localization to lysosome"/>
    <property type="evidence" value="ECO:0007669"/>
    <property type="project" value="TreeGrafter"/>
</dbReference>
<dbReference type="eggNOG" id="ENOG502RSG4">
    <property type="taxonomic scope" value="Eukaryota"/>
</dbReference>
<keyword evidence="3" id="KW-1185">Reference proteome</keyword>
<dbReference type="GO" id="GO:0034198">
    <property type="term" value="P:cellular response to amino acid starvation"/>
    <property type="evidence" value="ECO:0007669"/>
    <property type="project" value="TreeGrafter"/>
</dbReference>
<dbReference type="InterPro" id="IPR038060">
    <property type="entry name" value="C12orf66-like_central_sf"/>
</dbReference>
<reference evidence="2 3" key="1">
    <citation type="submission" date="2012-04" db="EMBL/GenBank/DDBJ databases">
        <title>The Genome Sequence of Saprolegnia declina VS20.</title>
        <authorList>
            <consortium name="The Broad Institute Genome Sequencing Platform"/>
            <person name="Russ C."/>
            <person name="Nusbaum C."/>
            <person name="Tyler B."/>
            <person name="van West P."/>
            <person name="Dieguez-Uribeondo J."/>
            <person name="de Bruijn I."/>
            <person name="Tripathy S."/>
            <person name="Jiang R."/>
            <person name="Young S.K."/>
            <person name="Zeng Q."/>
            <person name="Gargeya S."/>
            <person name="Fitzgerald M."/>
            <person name="Haas B."/>
            <person name="Abouelleil A."/>
            <person name="Alvarado L."/>
            <person name="Arachchi H.M."/>
            <person name="Berlin A."/>
            <person name="Chapman S.B."/>
            <person name="Goldberg J."/>
            <person name="Griggs A."/>
            <person name="Gujja S."/>
            <person name="Hansen M."/>
            <person name="Howarth C."/>
            <person name="Imamovic A."/>
            <person name="Larimer J."/>
            <person name="McCowen C."/>
            <person name="Montmayeur A."/>
            <person name="Murphy C."/>
            <person name="Neiman D."/>
            <person name="Pearson M."/>
            <person name="Priest M."/>
            <person name="Roberts A."/>
            <person name="Saif S."/>
            <person name="Shea T."/>
            <person name="Sisk P."/>
            <person name="Sykes S."/>
            <person name="Wortman J."/>
            <person name="Nusbaum C."/>
            <person name="Birren B."/>
        </authorList>
    </citation>
    <scope>NUCLEOTIDE SEQUENCE [LARGE SCALE GENOMIC DNA]</scope>
    <source>
        <strain evidence="2 3">VS20</strain>
    </source>
</reference>
<name>T0RL38_SAPDV</name>